<comment type="caution">
    <text evidence="3">The sequence shown here is derived from an EMBL/GenBank/DDBJ whole genome shotgun (WGS) entry which is preliminary data.</text>
</comment>
<protein>
    <submittedName>
        <fullName evidence="3">Uncharacterized protein</fullName>
    </submittedName>
</protein>
<sequence length="298" mass="32170">MNELENPAPRNDNDIQATAKTTNTPPLSNRFLVYTSLAIICILAIFRHIKRQRTHLYASPPKRRKMSSSPDINPSGEHSEKSFLPISVPQQHTPNHSMHATTPPASSTSISTTTATAPFPSACDILQPLSQLTPLPASGHVAAAVIRGRKLDWNFTTNLFPEPAQIQGPGQSRRDSSADPENPKPASPHPDETVSAFPTSSRPAIPVTVDSDSPSVAGIGQALVSGSATCSCHPHPFPSVVAHGSSQGDYFFPPETSVDVDHDHATGSVQKRNETVHFLQDSDTDGPRSWKRLIVEYN</sequence>
<feature type="region of interest" description="Disordered" evidence="1">
    <location>
        <begin position="1"/>
        <end position="26"/>
    </location>
</feature>
<feature type="region of interest" description="Disordered" evidence="1">
    <location>
        <begin position="160"/>
        <end position="212"/>
    </location>
</feature>
<evidence type="ECO:0000313" key="3">
    <source>
        <dbReference type="EMBL" id="RJE23466.1"/>
    </source>
</evidence>
<feature type="compositionally biased region" description="Polar residues" evidence="1">
    <location>
        <begin position="14"/>
        <end position="26"/>
    </location>
</feature>
<proteinExistence type="predicted"/>
<feature type="transmembrane region" description="Helical" evidence="2">
    <location>
        <begin position="31"/>
        <end position="49"/>
    </location>
</feature>
<feature type="region of interest" description="Disordered" evidence="1">
    <location>
        <begin position="57"/>
        <end position="113"/>
    </location>
</feature>
<evidence type="ECO:0000256" key="2">
    <source>
        <dbReference type="SAM" id="Phobius"/>
    </source>
</evidence>
<dbReference type="OrthoDB" id="4526693at2759"/>
<gene>
    <name evidence="3" type="ORF">PHISCL_04179</name>
</gene>
<evidence type="ECO:0000256" key="1">
    <source>
        <dbReference type="SAM" id="MobiDB-lite"/>
    </source>
</evidence>
<accession>A0A3A2ZK87</accession>
<organism evidence="3 4">
    <name type="scientific">Aspergillus sclerotialis</name>
    <dbReference type="NCBI Taxonomy" id="2070753"/>
    <lineage>
        <taxon>Eukaryota</taxon>
        <taxon>Fungi</taxon>
        <taxon>Dikarya</taxon>
        <taxon>Ascomycota</taxon>
        <taxon>Pezizomycotina</taxon>
        <taxon>Eurotiomycetes</taxon>
        <taxon>Eurotiomycetidae</taxon>
        <taxon>Eurotiales</taxon>
        <taxon>Aspergillaceae</taxon>
        <taxon>Aspergillus</taxon>
        <taxon>Aspergillus subgen. Polypaecilum</taxon>
    </lineage>
</organism>
<keyword evidence="4" id="KW-1185">Reference proteome</keyword>
<dbReference type="Proteomes" id="UP000266188">
    <property type="component" value="Unassembled WGS sequence"/>
</dbReference>
<keyword evidence="2" id="KW-0472">Membrane</keyword>
<feature type="compositionally biased region" description="Polar residues" evidence="1">
    <location>
        <begin position="88"/>
        <end position="99"/>
    </location>
</feature>
<feature type="compositionally biased region" description="Low complexity" evidence="1">
    <location>
        <begin position="100"/>
        <end position="113"/>
    </location>
</feature>
<keyword evidence="2" id="KW-0812">Transmembrane</keyword>
<name>A0A3A2ZK87_9EURO</name>
<dbReference type="AlphaFoldDB" id="A0A3A2ZK87"/>
<evidence type="ECO:0000313" key="4">
    <source>
        <dbReference type="Proteomes" id="UP000266188"/>
    </source>
</evidence>
<keyword evidence="2" id="KW-1133">Transmembrane helix</keyword>
<reference evidence="4" key="1">
    <citation type="submission" date="2017-02" db="EMBL/GenBank/DDBJ databases">
        <authorList>
            <person name="Tafer H."/>
            <person name="Lopandic K."/>
        </authorList>
    </citation>
    <scope>NUCLEOTIDE SEQUENCE [LARGE SCALE GENOMIC DNA]</scope>
    <source>
        <strain evidence="4">CBS 366.77</strain>
    </source>
</reference>
<dbReference type="EMBL" id="MVGC01000119">
    <property type="protein sequence ID" value="RJE23466.1"/>
    <property type="molecule type" value="Genomic_DNA"/>
</dbReference>